<sequence>MTSRPEPRDQPPSTRTAVEAGIAWKVAVLLLVAKLIQWLILLLFALDRTAPGLPEVALGPHVLAGCWVGSSLVFVLWRRWLGLVSAVLYCGLSFFVSTALLIQNVDIVWNLVTALGSAGVIASLLVATIHRNFNHSRW</sequence>
<feature type="transmembrane region" description="Helical" evidence="1">
    <location>
        <begin position="108"/>
        <end position="129"/>
    </location>
</feature>
<feature type="transmembrane region" description="Helical" evidence="1">
    <location>
        <begin position="83"/>
        <end position="102"/>
    </location>
</feature>
<gene>
    <name evidence="2" type="ORF">B5766_00520</name>
</gene>
<dbReference type="AlphaFoldDB" id="A0A2A6FUY8"/>
<comment type="caution">
    <text evidence="2">The sequence shown here is derived from an EMBL/GenBank/DDBJ whole genome shotgun (WGS) entry which is preliminary data.</text>
</comment>
<feature type="transmembrane region" description="Helical" evidence="1">
    <location>
        <begin position="58"/>
        <end position="76"/>
    </location>
</feature>
<dbReference type="Proteomes" id="UP000219994">
    <property type="component" value="Unassembled WGS sequence"/>
</dbReference>
<evidence type="ECO:0000256" key="1">
    <source>
        <dbReference type="SAM" id="Phobius"/>
    </source>
</evidence>
<feature type="transmembrane region" description="Helical" evidence="1">
    <location>
        <begin position="21"/>
        <end position="46"/>
    </location>
</feature>
<dbReference type="EMBL" id="NAEP01000013">
    <property type="protein sequence ID" value="PDQ36468.1"/>
    <property type="molecule type" value="Genomic_DNA"/>
</dbReference>
<reference evidence="3" key="1">
    <citation type="submission" date="2017-03" db="EMBL/GenBank/DDBJ databases">
        <authorList>
            <person name="Lund M.B."/>
        </authorList>
    </citation>
    <scope>NUCLEOTIDE SEQUENCE [LARGE SCALE GENOMIC DNA]</scope>
</reference>
<accession>A0A2A6FUY8</accession>
<protein>
    <submittedName>
        <fullName evidence="2">Uncharacterized protein</fullName>
    </submittedName>
</protein>
<keyword evidence="1" id="KW-0472">Membrane</keyword>
<organism evidence="2 3">
    <name type="scientific">Candidatus Lumbricidiphila eiseniae</name>
    <dbReference type="NCBI Taxonomy" id="1969409"/>
    <lineage>
        <taxon>Bacteria</taxon>
        <taxon>Bacillati</taxon>
        <taxon>Actinomycetota</taxon>
        <taxon>Actinomycetes</taxon>
        <taxon>Micrococcales</taxon>
        <taxon>Microbacteriaceae</taxon>
        <taxon>Candidatus Lumbricidiphila</taxon>
    </lineage>
</organism>
<keyword evidence="1" id="KW-0812">Transmembrane</keyword>
<proteinExistence type="predicted"/>
<keyword evidence="1" id="KW-1133">Transmembrane helix</keyword>
<evidence type="ECO:0000313" key="3">
    <source>
        <dbReference type="Proteomes" id="UP000219994"/>
    </source>
</evidence>
<evidence type="ECO:0000313" key="2">
    <source>
        <dbReference type="EMBL" id="PDQ36468.1"/>
    </source>
</evidence>
<name>A0A2A6FUY8_9MICO</name>